<dbReference type="PANTHER" id="PTHR35369:SF2">
    <property type="entry name" value="BLR3025 PROTEIN"/>
    <property type="match status" value="1"/>
</dbReference>
<evidence type="ECO:0000256" key="2">
    <source>
        <dbReference type="ARBA" id="ARBA00012417"/>
    </source>
</evidence>
<sequence>MRRFLALWLPFWRTERLQLCQPDHYPPDRPLVVHAPEHNRQTLTAVNPVALAAGLRPGLPLAQARSLVPDLLCIAQNTDADDAALLDLCSWLLWLSPLPALDAPDGLYSDTTGCAHLYGGEEAMLSLVRTRLSEKGHVCSLALSDSAAASRVLARSRLDRACVIPPGQQKQALDRLSCSALPIAPETASRLNRLGLATIGALAALPRAPLAKRFGAELLTCLDEVLGRQARPLNVVQVRDRISLSRSLVEPIGTAEAIATVIEALVPEACALLSRRGEGARQIDFLCVRVDSTVQAIRVGTSDPTSDTPRILRLLKDQISQIEPGFGIEAVTLTISASEPVEAGPARPVLSDPEDCQAGTLSASLIDRLINRPGITSVYQLSPRFSAWPEDGQSRISPGDVAEPADARQMLWVRPNILFDLPVRVQVTALLPDGAPRQFVLKRQTHRIAAADGPERLLGEWWQAAESYGAIRDYWQVETTTGLRLWLFRKGDGAHDWSGSGTWFLQGMF</sequence>
<dbReference type="InterPro" id="IPR043502">
    <property type="entry name" value="DNA/RNA_pol_sf"/>
</dbReference>
<dbReference type="Pfam" id="PF11799">
    <property type="entry name" value="IMS_C"/>
    <property type="match status" value="1"/>
</dbReference>
<keyword evidence="3" id="KW-0227">DNA damage</keyword>
<comment type="caution">
    <text evidence="7">The sequence shown here is derived from an EMBL/GenBank/DDBJ whole genome shotgun (WGS) entry which is preliminary data.</text>
</comment>
<dbReference type="Pfam" id="PF00817">
    <property type="entry name" value="IMS"/>
    <property type="match status" value="1"/>
</dbReference>
<evidence type="ECO:0000259" key="6">
    <source>
        <dbReference type="PROSITE" id="PS50173"/>
    </source>
</evidence>
<comment type="catalytic activity">
    <reaction evidence="5">
        <text>DNA(n) + a 2'-deoxyribonucleoside 5'-triphosphate = DNA(n+1) + diphosphate</text>
        <dbReference type="Rhea" id="RHEA:22508"/>
        <dbReference type="Rhea" id="RHEA-COMP:17339"/>
        <dbReference type="Rhea" id="RHEA-COMP:17340"/>
        <dbReference type="ChEBI" id="CHEBI:33019"/>
        <dbReference type="ChEBI" id="CHEBI:61560"/>
        <dbReference type="ChEBI" id="CHEBI:173112"/>
        <dbReference type="EC" id="2.7.7.7"/>
    </reaction>
</comment>
<evidence type="ECO:0000313" key="7">
    <source>
        <dbReference type="EMBL" id="KXV02679.1"/>
    </source>
</evidence>
<evidence type="ECO:0000256" key="4">
    <source>
        <dbReference type="ARBA" id="ARBA00025589"/>
    </source>
</evidence>
<evidence type="ECO:0000256" key="1">
    <source>
        <dbReference type="ARBA" id="ARBA00011245"/>
    </source>
</evidence>
<name>A0A149QZD9_9PROT</name>
<dbReference type="Gene3D" id="3.40.1170.60">
    <property type="match status" value="1"/>
</dbReference>
<feature type="domain" description="UmuC" evidence="6">
    <location>
        <begin position="28"/>
        <end position="155"/>
    </location>
</feature>
<dbReference type="PANTHER" id="PTHR35369">
    <property type="entry name" value="BLR3025 PROTEIN-RELATED"/>
    <property type="match status" value="1"/>
</dbReference>
<proteinExistence type="predicted"/>
<comment type="function">
    <text evidence="4">Poorly processive, error-prone DNA polymerase involved in untargeted mutagenesis. Copies undamaged DNA at stalled replication forks, which arise in vivo from mismatched or misaligned primer ends. These misaligned primers can be extended by PolIV. Exhibits no 3'-5' exonuclease (proofreading) activity. May be involved in translesional synthesis, in conjunction with the beta clamp from PolIII.</text>
</comment>
<dbReference type="GO" id="GO:0006281">
    <property type="term" value="P:DNA repair"/>
    <property type="evidence" value="ECO:0007669"/>
    <property type="project" value="InterPro"/>
</dbReference>
<dbReference type="EC" id="2.7.7.7" evidence="2"/>
<dbReference type="SUPFAM" id="SSF56672">
    <property type="entry name" value="DNA/RNA polymerases"/>
    <property type="match status" value="1"/>
</dbReference>
<evidence type="ECO:0000256" key="5">
    <source>
        <dbReference type="ARBA" id="ARBA00049244"/>
    </source>
</evidence>
<dbReference type="Proteomes" id="UP000075573">
    <property type="component" value="Unassembled WGS sequence"/>
</dbReference>
<evidence type="ECO:0000256" key="3">
    <source>
        <dbReference type="ARBA" id="ARBA00022763"/>
    </source>
</evidence>
<dbReference type="InterPro" id="IPR001126">
    <property type="entry name" value="UmuC"/>
</dbReference>
<organism evidence="7 8">
    <name type="scientific">Gluconobacter potus</name>
    <dbReference type="NCBI Taxonomy" id="2724927"/>
    <lineage>
        <taxon>Bacteria</taxon>
        <taxon>Pseudomonadati</taxon>
        <taxon>Pseudomonadota</taxon>
        <taxon>Alphaproteobacteria</taxon>
        <taxon>Acetobacterales</taxon>
        <taxon>Acetobacteraceae</taxon>
        <taxon>Gluconobacter</taxon>
    </lineage>
</organism>
<evidence type="ECO:0000313" key="8">
    <source>
        <dbReference type="Proteomes" id="UP000075573"/>
    </source>
</evidence>
<dbReference type="PATRIC" id="fig|442.7.peg.1721"/>
<dbReference type="AlphaFoldDB" id="A0A149QZD9"/>
<gene>
    <name evidence="7" type="ORF">AD929_02080</name>
</gene>
<protein>
    <recommendedName>
        <fullName evidence="2">DNA-directed DNA polymerase</fullName>
        <ecNumber evidence="2">2.7.7.7</ecNumber>
    </recommendedName>
</protein>
<dbReference type="GO" id="GO:0003684">
    <property type="term" value="F:damaged DNA binding"/>
    <property type="evidence" value="ECO:0007669"/>
    <property type="project" value="InterPro"/>
</dbReference>
<accession>A0A149QZD9</accession>
<dbReference type="EMBL" id="LHZB01000087">
    <property type="protein sequence ID" value="KXV02679.1"/>
    <property type="molecule type" value="Genomic_DNA"/>
</dbReference>
<reference evidence="7 8" key="1">
    <citation type="submission" date="2015-06" db="EMBL/GenBank/DDBJ databases">
        <title>Improved classification and identification of acetic acid bacteria using matrix-assisted laser desorption/ionization time-of-flight mass spectrometry; Gluconobacter nephelii and Gluconobacter uchimurae are later heterotypic synonyms of Gluconobacter japonicus and Gluconobacter oxydans, respectively.</title>
        <authorList>
            <person name="Li L."/>
            <person name="Cleenwerck I."/>
            <person name="De Vuyst L."/>
            <person name="Vandamme P."/>
        </authorList>
    </citation>
    <scope>NUCLEOTIDE SEQUENCE [LARGE SCALE GENOMIC DNA]</scope>
    <source>
        <strain evidence="7 8">LMG 1764</strain>
    </source>
</reference>
<dbReference type="InterPro" id="IPR017961">
    <property type="entry name" value="DNA_pol_Y-fam_little_finger"/>
</dbReference>
<dbReference type="InterPro" id="IPR050356">
    <property type="entry name" value="SulA_CellDiv_inhibitor"/>
</dbReference>
<dbReference type="PROSITE" id="PS50173">
    <property type="entry name" value="UMUC"/>
    <property type="match status" value="1"/>
</dbReference>
<dbReference type="RefSeq" id="WP_231100480.1">
    <property type="nucleotide sequence ID" value="NZ_LHZB01000087.1"/>
</dbReference>
<dbReference type="CDD" id="cd03468">
    <property type="entry name" value="PolY_like"/>
    <property type="match status" value="1"/>
</dbReference>
<comment type="subunit">
    <text evidence="1">Monomer.</text>
</comment>